<dbReference type="EMBL" id="CAMGYJ010000002">
    <property type="protein sequence ID" value="CAI0381072.1"/>
    <property type="molecule type" value="Genomic_DNA"/>
</dbReference>
<accession>A0AAV0H761</accession>
<protein>
    <recommendedName>
        <fullName evidence="3">RNase H type-1 domain-containing protein</fullName>
    </recommendedName>
</protein>
<comment type="caution">
    <text evidence="1">The sequence shown here is derived from an EMBL/GenBank/DDBJ whole genome shotgun (WGS) entry which is preliminary data.</text>
</comment>
<keyword evidence="2" id="KW-1185">Reference proteome</keyword>
<dbReference type="Proteomes" id="UP001154282">
    <property type="component" value="Unassembled WGS sequence"/>
</dbReference>
<proteinExistence type="predicted"/>
<organism evidence="1 2">
    <name type="scientific">Linum tenue</name>
    <dbReference type="NCBI Taxonomy" id="586396"/>
    <lineage>
        <taxon>Eukaryota</taxon>
        <taxon>Viridiplantae</taxon>
        <taxon>Streptophyta</taxon>
        <taxon>Embryophyta</taxon>
        <taxon>Tracheophyta</taxon>
        <taxon>Spermatophyta</taxon>
        <taxon>Magnoliopsida</taxon>
        <taxon>eudicotyledons</taxon>
        <taxon>Gunneridae</taxon>
        <taxon>Pentapetalae</taxon>
        <taxon>rosids</taxon>
        <taxon>fabids</taxon>
        <taxon>Malpighiales</taxon>
        <taxon>Linaceae</taxon>
        <taxon>Linum</taxon>
    </lineage>
</organism>
<gene>
    <name evidence="1" type="ORF">LITE_LOCUS2966</name>
</gene>
<sequence length="64" mass="7417">MSKYLRDTGSENDRISHVKRTTNSAAHIMAHSKTNWESREVWIDRLPIFLVDQLVLDNVTPILP</sequence>
<evidence type="ECO:0008006" key="3">
    <source>
        <dbReference type="Google" id="ProtNLM"/>
    </source>
</evidence>
<name>A0AAV0H761_9ROSI</name>
<reference evidence="1" key="1">
    <citation type="submission" date="2022-08" db="EMBL/GenBank/DDBJ databases">
        <authorList>
            <person name="Gutierrez-Valencia J."/>
        </authorList>
    </citation>
    <scope>NUCLEOTIDE SEQUENCE</scope>
</reference>
<evidence type="ECO:0000313" key="2">
    <source>
        <dbReference type="Proteomes" id="UP001154282"/>
    </source>
</evidence>
<evidence type="ECO:0000313" key="1">
    <source>
        <dbReference type="EMBL" id="CAI0381072.1"/>
    </source>
</evidence>
<dbReference type="AlphaFoldDB" id="A0AAV0H761"/>